<gene>
    <name evidence="4" type="ORF">MNOR_LOCUS11326</name>
</gene>
<keyword evidence="2" id="KW-0677">Repeat</keyword>
<evidence type="ECO:0000256" key="2">
    <source>
        <dbReference type="ARBA" id="ARBA00022737"/>
    </source>
</evidence>
<protein>
    <submittedName>
        <fullName evidence="4">Uncharacterized protein</fullName>
    </submittedName>
</protein>
<dbReference type="Proteomes" id="UP001497623">
    <property type="component" value="Unassembled WGS sequence"/>
</dbReference>
<feature type="signal peptide" evidence="3">
    <location>
        <begin position="1"/>
        <end position="16"/>
    </location>
</feature>
<feature type="chain" id="PRO_5043808248" evidence="3">
    <location>
        <begin position="17"/>
        <end position="101"/>
    </location>
</feature>
<feature type="non-terminal residue" evidence="4">
    <location>
        <position position="101"/>
    </location>
</feature>
<dbReference type="InterPro" id="IPR012539">
    <property type="entry name" value="Cuticle_1"/>
</dbReference>
<proteinExistence type="predicted"/>
<keyword evidence="5" id="KW-1185">Reference proteome</keyword>
<name>A0AAV2QEU0_MEGNR</name>
<reference evidence="4 5" key="1">
    <citation type="submission" date="2024-05" db="EMBL/GenBank/DDBJ databases">
        <authorList>
            <person name="Wallberg A."/>
        </authorList>
    </citation>
    <scope>NUCLEOTIDE SEQUENCE [LARGE SCALE GENOMIC DNA]</scope>
</reference>
<dbReference type="GO" id="GO:0042302">
    <property type="term" value="F:structural constituent of cuticle"/>
    <property type="evidence" value="ECO:0007669"/>
    <property type="project" value="UniProtKB-KW"/>
</dbReference>
<dbReference type="EMBL" id="CAXKWB010005927">
    <property type="protein sequence ID" value="CAL4080586.1"/>
    <property type="molecule type" value="Genomic_DNA"/>
</dbReference>
<comment type="caution">
    <text evidence="4">The sequence shown here is derived from an EMBL/GenBank/DDBJ whole genome shotgun (WGS) entry which is preliminary data.</text>
</comment>
<keyword evidence="3" id="KW-0732">Signal</keyword>
<evidence type="ECO:0000313" key="5">
    <source>
        <dbReference type="Proteomes" id="UP001497623"/>
    </source>
</evidence>
<evidence type="ECO:0000256" key="3">
    <source>
        <dbReference type="SAM" id="SignalP"/>
    </source>
</evidence>
<dbReference type="AlphaFoldDB" id="A0AAV2QEU0"/>
<evidence type="ECO:0000313" key="4">
    <source>
        <dbReference type="EMBL" id="CAL4080586.1"/>
    </source>
</evidence>
<organism evidence="4 5">
    <name type="scientific">Meganyctiphanes norvegica</name>
    <name type="common">Northern krill</name>
    <name type="synonym">Thysanopoda norvegica</name>
    <dbReference type="NCBI Taxonomy" id="48144"/>
    <lineage>
        <taxon>Eukaryota</taxon>
        <taxon>Metazoa</taxon>
        <taxon>Ecdysozoa</taxon>
        <taxon>Arthropoda</taxon>
        <taxon>Crustacea</taxon>
        <taxon>Multicrustacea</taxon>
        <taxon>Malacostraca</taxon>
        <taxon>Eumalacostraca</taxon>
        <taxon>Eucarida</taxon>
        <taxon>Euphausiacea</taxon>
        <taxon>Euphausiidae</taxon>
        <taxon>Meganyctiphanes</taxon>
    </lineage>
</organism>
<sequence length="101" mass="10191">MKVMAAICLLVVGASAQVGPSGIISPDGNNVQFTHEQAHSIVVVGPSGLVTKDGKNIQLTHGQATLNAAIPVPAAPWAPATVLLDGPSGTVMSDGTLVQKR</sequence>
<keyword evidence="1" id="KW-0193">Cuticle</keyword>
<accession>A0AAV2QEU0</accession>
<dbReference type="Pfam" id="PF08140">
    <property type="entry name" value="Cuticle_1"/>
    <property type="match status" value="2"/>
</dbReference>
<evidence type="ECO:0000256" key="1">
    <source>
        <dbReference type="ARBA" id="ARBA00022460"/>
    </source>
</evidence>